<dbReference type="AlphaFoldDB" id="A0A975AS97"/>
<name>A0A975AS97_9GAMM</name>
<evidence type="ECO:0000313" key="1">
    <source>
        <dbReference type="EMBL" id="QSX78068.1"/>
    </source>
</evidence>
<dbReference type="RefSeq" id="WP_207526666.1">
    <property type="nucleotide sequence ID" value="NZ_CP071518.1"/>
</dbReference>
<dbReference type="EMBL" id="CP071518">
    <property type="protein sequence ID" value="QSX78068.1"/>
    <property type="molecule type" value="Genomic_DNA"/>
</dbReference>
<evidence type="ECO:0000313" key="2">
    <source>
        <dbReference type="Proteomes" id="UP000639274"/>
    </source>
</evidence>
<dbReference type="Proteomes" id="UP000639274">
    <property type="component" value="Chromosome"/>
</dbReference>
<accession>A0A975AS97</accession>
<sequence>MQNLISITLTDQDLADFDEALATLRRLMAPMVSLQAADRRELSKMGPKSEAFCSQTLAVLANNPGMVPPNLGFPEAQADYKTLQQLRPRFALLRQLAEKSDDSELALGSDLMACCLEGYRLMSGAGQAESLKAARRALSQRFARRAGAGEPEVPQS</sequence>
<protein>
    <submittedName>
        <fullName evidence="1">Uncharacterized protein</fullName>
    </submittedName>
</protein>
<reference evidence="1 2" key="1">
    <citation type="submission" date="2021-03" db="EMBL/GenBank/DDBJ databases">
        <title>Lysobacter sp. nov. isolated from soil of gangwondo yeongwol, south Korea.</title>
        <authorList>
            <person name="Kim K.R."/>
            <person name="Kim K.H."/>
            <person name="Jeon C.O."/>
        </authorList>
    </citation>
    <scope>NUCLEOTIDE SEQUENCE [LARGE SCALE GENOMIC DNA]</scope>
    <source>
        <strain evidence="1 2">R19</strain>
    </source>
</reference>
<gene>
    <name evidence="1" type="ORF">I8J32_015375</name>
</gene>
<proteinExistence type="predicted"/>
<dbReference type="KEGG" id="lsf:I8J32_015375"/>
<keyword evidence="2" id="KW-1185">Reference proteome</keyword>
<organism evidence="1 2">
    <name type="scientific">Agrilutibacter solisilvae</name>
    <dbReference type="NCBI Taxonomy" id="2763317"/>
    <lineage>
        <taxon>Bacteria</taxon>
        <taxon>Pseudomonadati</taxon>
        <taxon>Pseudomonadota</taxon>
        <taxon>Gammaproteobacteria</taxon>
        <taxon>Lysobacterales</taxon>
        <taxon>Lysobacteraceae</taxon>
        <taxon>Agrilutibacter</taxon>
    </lineage>
</organism>